<dbReference type="GeneID" id="22111408"/>
<dbReference type="EMBL" id="KM507819">
    <property type="protein sequence ID" value="AIT14258.1"/>
    <property type="molecule type" value="Genomic_DNA"/>
</dbReference>
<organism evidence="1 2">
    <name type="scientific">Escherichia phage 121Q</name>
    <dbReference type="NCBI Taxonomy" id="1555202"/>
    <lineage>
        <taxon>Viruses</taxon>
        <taxon>Duplodnaviria</taxon>
        <taxon>Heunggongvirae</taxon>
        <taxon>Uroviricota</taxon>
        <taxon>Caudoviricetes</taxon>
        <taxon>Asteriusvirus</taxon>
        <taxon>Asteriusvirus av121Q</taxon>
    </lineage>
</organism>
<protein>
    <submittedName>
        <fullName evidence="1">Uncharacterized protein</fullName>
    </submittedName>
</protein>
<dbReference type="Proteomes" id="UP000029889">
    <property type="component" value="Segment"/>
</dbReference>
<keyword evidence="2" id="KW-1185">Reference proteome</keyword>
<proteinExistence type="predicted"/>
<reference evidence="1 2" key="1">
    <citation type="submission" date="2014-09" db="EMBL/GenBank/DDBJ databases">
        <authorList>
            <person name="Lapin J.S."/>
            <person name="Pope W.H."/>
            <person name="Hua J."/>
            <person name="Ford M.E."/>
            <person name="Conway J.F."/>
            <person name="Hatfull G.F."/>
            <person name="Hendrix R.W."/>
        </authorList>
    </citation>
    <scope>NUCLEOTIDE SEQUENCE [LARGE SCALE GENOMIC DNA]</scope>
</reference>
<dbReference type="KEGG" id="vg:22111408"/>
<dbReference type="RefSeq" id="YP_009101955.1">
    <property type="nucleotide sequence ID" value="NC_025447.1"/>
</dbReference>
<evidence type="ECO:0000313" key="2">
    <source>
        <dbReference type="Proteomes" id="UP000029889"/>
    </source>
</evidence>
<gene>
    <name evidence="1" type="primary">368</name>
    <name evidence="1" type="ORF">PBI_121Q_368</name>
</gene>
<sequence>MEFDFLISVHSFKHSFQYFCNLNKGDLMHSANEYIHFTDGKFSFIDYSSLDFPYTDMPDYTLMDAGELFQAALVFDKKYICTFEEVITIQNEMKVYASLNKPNECINQEYKFNIGIPK</sequence>
<accession>A0A097EXW7</accession>
<evidence type="ECO:0000313" key="1">
    <source>
        <dbReference type="EMBL" id="AIT14258.1"/>
    </source>
</evidence>
<name>A0A097EXW7_9CAUD</name>